<dbReference type="EMBL" id="JALIDZ010000003">
    <property type="protein sequence ID" value="MCT8971747.1"/>
    <property type="molecule type" value="Genomic_DNA"/>
</dbReference>
<reference evidence="4 5" key="1">
    <citation type="submission" date="2022-04" db="EMBL/GenBank/DDBJ databases">
        <authorList>
            <person name="Ye Y.-Q."/>
            <person name="Du Z.-J."/>
        </authorList>
    </citation>
    <scope>NUCLEOTIDE SEQUENCE [LARGE SCALE GENOMIC DNA]</scope>
    <source>
        <strain evidence="4 5">A6E488</strain>
    </source>
</reference>
<dbReference type="InterPro" id="IPR027385">
    <property type="entry name" value="Beta-barrel_OMP"/>
</dbReference>
<feature type="domain" description="Outer membrane protein beta-barrel" evidence="3">
    <location>
        <begin position="15"/>
        <end position="255"/>
    </location>
</feature>
<evidence type="ECO:0000313" key="5">
    <source>
        <dbReference type="Proteomes" id="UP001320898"/>
    </source>
</evidence>
<keyword evidence="5" id="KW-1185">Reference proteome</keyword>
<evidence type="ECO:0000256" key="1">
    <source>
        <dbReference type="ARBA" id="ARBA00022729"/>
    </source>
</evidence>
<name>A0AAW5QV33_9HYPH</name>
<dbReference type="RefSeq" id="WP_261615319.1">
    <property type="nucleotide sequence ID" value="NZ_JALIDZ010000003.1"/>
</dbReference>
<gene>
    <name evidence="4" type="ORF">MUB46_07765</name>
</gene>
<proteinExistence type="predicted"/>
<comment type="caution">
    <text evidence="4">The sequence shown here is derived from an EMBL/GenBank/DDBJ whole genome shotgun (WGS) entry which is preliminary data.</text>
</comment>
<organism evidence="4 5">
    <name type="scientific">Microbaculum marinisediminis</name>
    <dbReference type="NCBI Taxonomy" id="2931392"/>
    <lineage>
        <taxon>Bacteria</taxon>
        <taxon>Pseudomonadati</taxon>
        <taxon>Pseudomonadota</taxon>
        <taxon>Alphaproteobacteria</taxon>
        <taxon>Hyphomicrobiales</taxon>
        <taxon>Tepidamorphaceae</taxon>
        <taxon>Microbaculum</taxon>
    </lineage>
</organism>
<feature type="signal peptide" evidence="2">
    <location>
        <begin position="1"/>
        <end position="24"/>
    </location>
</feature>
<dbReference type="SUPFAM" id="SSF56925">
    <property type="entry name" value="OMPA-like"/>
    <property type="match status" value="1"/>
</dbReference>
<dbReference type="AlphaFoldDB" id="A0AAW5QV33"/>
<sequence>MNGSLRTILAASIAAMAMTGVARAADVPIVPYVEPVPVGGWYLRGYIGMSNQQLGKLDNVLFTPGTVEFLDSGGFDAAPIYGIGVGYEFNEWFRADLTGEYRGKASFTALDRYDFNGDNIWDGSNDYSANKYEWLLMANAYVDLGTWWGITPYVGGGIGASRNTISNFQDINTPNGGVAYAPSASKWNFAWALHAGAGWEVTQNVTVDLGYRYVDLGDGETGDIVGYNGLNTVNNPMIFDSLTSHDVHLGVRYAFQ</sequence>
<accession>A0AAW5QV33</accession>
<keyword evidence="1 2" id="KW-0732">Signal</keyword>
<dbReference type="Proteomes" id="UP001320898">
    <property type="component" value="Unassembled WGS sequence"/>
</dbReference>
<feature type="chain" id="PRO_5043868290" evidence="2">
    <location>
        <begin position="25"/>
        <end position="256"/>
    </location>
</feature>
<evidence type="ECO:0000256" key="2">
    <source>
        <dbReference type="SAM" id="SignalP"/>
    </source>
</evidence>
<evidence type="ECO:0000259" key="3">
    <source>
        <dbReference type="Pfam" id="PF13505"/>
    </source>
</evidence>
<evidence type="ECO:0000313" key="4">
    <source>
        <dbReference type="EMBL" id="MCT8971747.1"/>
    </source>
</evidence>
<dbReference type="InterPro" id="IPR011250">
    <property type="entry name" value="OMP/PagP_B-barrel"/>
</dbReference>
<protein>
    <submittedName>
        <fullName evidence="4">Porin family protein</fullName>
    </submittedName>
</protein>
<dbReference type="Gene3D" id="2.40.160.20">
    <property type="match status" value="1"/>
</dbReference>
<dbReference type="Pfam" id="PF13505">
    <property type="entry name" value="OMP_b-brl"/>
    <property type="match status" value="1"/>
</dbReference>